<dbReference type="InterPro" id="IPR026585">
    <property type="entry name" value="GlgE"/>
</dbReference>
<feature type="binding site" evidence="6">
    <location>
        <begin position="545"/>
        <end position="546"/>
    </location>
    <ligand>
        <name>alpha-maltose 1-phosphate</name>
        <dbReference type="ChEBI" id="CHEBI:63576"/>
    </ligand>
</feature>
<dbReference type="Gene3D" id="2.60.40.1180">
    <property type="entry name" value="Golgi alpha-mannosidase II"/>
    <property type="match status" value="1"/>
</dbReference>
<dbReference type="PANTHER" id="PTHR47786">
    <property type="entry name" value="ALPHA-1,4-GLUCAN:MALTOSE-1-PHOSPHATE MALTOSYLTRANSFERASE"/>
    <property type="match status" value="1"/>
</dbReference>
<feature type="binding site" evidence="6">
    <location>
        <position position="272"/>
    </location>
    <ligand>
        <name>alpha-maltose 1-phosphate</name>
        <dbReference type="ChEBI" id="CHEBI:63576"/>
    </ligand>
</feature>
<evidence type="ECO:0000256" key="2">
    <source>
        <dbReference type="ARBA" id="ARBA00022676"/>
    </source>
</evidence>
<dbReference type="AlphaFoldDB" id="A0A4Q7YQ68"/>
<dbReference type="Proteomes" id="UP000292958">
    <property type="component" value="Unassembled WGS sequence"/>
</dbReference>
<dbReference type="Gene3D" id="3.20.20.80">
    <property type="entry name" value="Glycosidases"/>
    <property type="match status" value="1"/>
</dbReference>
<comment type="catalytic activity">
    <reaction evidence="5 6">
        <text>alpha-maltose 1-phosphate + [(1-&gt;4)-alpha-D-glucosyl](n) = [(1-&gt;4)-alpha-D-glucosyl](n+2) + phosphate</text>
        <dbReference type="Rhea" id="RHEA:42692"/>
        <dbReference type="Rhea" id="RHEA-COMP:9584"/>
        <dbReference type="Rhea" id="RHEA-COMP:10183"/>
        <dbReference type="ChEBI" id="CHEBI:15444"/>
        <dbReference type="ChEBI" id="CHEBI:43474"/>
        <dbReference type="ChEBI" id="CHEBI:63576"/>
        <dbReference type="EC" id="2.4.99.16"/>
    </reaction>
</comment>
<dbReference type="PANTHER" id="PTHR47786:SF2">
    <property type="entry name" value="GLYCOSYL HYDROLASE FAMILY 13 CATALYTIC DOMAIN-CONTAINING PROTEIN"/>
    <property type="match status" value="1"/>
</dbReference>
<organism evidence="8 9">
    <name type="scientific">Edaphobacter modestus</name>
    <dbReference type="NCBI Taxonomy" id="388466"/>
    <lineage>
        <taxon>Bacteria</taxon>
        <taxon>Pseudomonadati</taxon>
        <taxon>Acidobacteriota</taxon>
        <taxon>Terriglobia</taxon>
        <taxon>Terriglobales</taxon>
        <taxon>Acidobacteriaceae</taxon>
        <taxon>Edaphobacter</taxon>
    </lineage>
</organism>
<feature type="active site" description="Nucleophile" evidence="6">
    <location>
        <position position="403"/>
    </location>
</feature>
<feature type="binding site" evidence="6">
    <location>
        <position position="332"/>
    </location>
    <ligand>
        <name>alpha-maltose 1-phosphate</name>
        <dbReference type="ChEBI" id="CHEBI:63576"/>
    </ligand>
</feature>
<proteinExistence type="inferred from homology"/>
<keyword evidence="2 6" id="KW-0328">Glycosyltransferase</keyword>
<dbReference type="SUPFAM" id="SSF51011">
    <property type="entry name" value="Glycosyl hydrolase domain"/>
    <property type="match status" value="1"/>
</dbReference>
<dbReference type="SUPFAM" id="SSF51445">
    <property type="entry name" value="(Trans)glycosidases"/>
    <property type="match status" value="1"/>
</dbReference>
<evidence type="ECO:0000256" key="1">
    <source>
        <dbReference type="ARBA" id="ARBA00011738"/>
    </source>
</evidence>
<dbReference type="InterPro" id="IPR017853">
    <property type="entry name" value="GH"/>
</dbReference>
<evidence type="ECO:0000259" key="7">
    <source>
        <dbReference type="SMART" id="SM00642"/>
    </source>
</evidence>
<comment type="caution">
    <text evidence="8">The sequence shown here is derived from an EMBL/GenBank/DDBJ whole genome shotgun (WGS) entry which is preliminary data.</text>
</comment>
<dbReference type="InterPro" id="IPR013783">
    <property type="entry name" value="Ig-like_fold"/>
</dbReference>
<feature type="binding site" evidence="6">
    <location>
        <position position="404"/>
    </location>
    <ligand>
        <name>alpha-maltose 1-phosphate</name>
        <dbReference type="ChEBI" id="CHEBI:63576"/>
    </ligand>
</feature>
<evidence type="ECO:0000256" key="6">
    <source>
        <dbReference type="HAMAP-Rule" id="MF_02124"/>
    </source>
</evidence>
<comment type="subunit">
    <text evidence="1 6">Homodimer.</text>
</comment>
<dbReference type="Pfam" id="PF11896">
    <property type="entry name" value="GlgE_dom_N_S"/>
    <property type="match status" value="1"/>
</dbReference>
<name>A0A4Q7YQ68_9BACT</name>
<evidence type="ECO:0000256" key="4">
    <source>
        <dbReference type="ARBA" id="ARBA00023277"/>
    </source>
</evidence>
<dbReference type="EMBL" id="SHKW01000001">
    <property type="protein sequence ID" value="RZU38991.1"/>
    <property type="molecule type" value="Genomic_DNA"/>
</dbReference>
<evidence type="ECO:0000256" key="5">
    <source>
        <dbReference type="ARBA" id="ARBA00048735"/>
    </source>
</evidence>
<keyword evidence="9" id="KW-1185">Reference proteome</keyword>
<protein>
    <recommendedName>
        <fullName evidence="6">Alpha-1,4-glucan:maltose-1-phosphate maltosyltransferase</fullName>
        <shortName evidence="6">GMPMT</shortName>
        <ecNumber evidence="6">2.4.99.16</ecNumber>
    </recommendedName>
    <alternativeName>
        <fullName evidence="6">(1-&gt;4)-alpha-D-glucan:maltose-1-phosphate alpha-D-maltosyltransferase</fullName>
    </alternativeName>
</protein>
<dbReference type="GO" id="GO:0016758">
    <property type="term" value="F:hexosyltransferase activity"/>
    <property type="evidence" value="ECO:0007669"/>
    <property type="project" value="UniProtKB-UniRule"/>
</dbReference>
<dbReference type="InterPro" id="IPR049171">
    <property type="entry name" value="GLGE_C"/>
</dbReference>
<accession>A0A4Q7YQ68</accession>
<dbReference type="Pfam" id="PF21702">
    <property type="entry name" value="GLGE_C"/>
    <property type="match status" value="1"/>
</dbReference>
<dbReference type="InterPro" id="IPR006047">
    <property type="entry name" value="GH13_cat_dom"/>
</dbReference>
<dbReference type="GO" id="GO:0004553">
    <property type="term" value="F:hydrolase activity, hydrolyzing O-glycosyl compounds"/>
    <property type="evidence" value="ECO:0007669"/>
    <property type="project" value="InterPro"/>
</dbReference>
<dbReference type="InterPro" id="IPR013780">
    <property type="entry name" value="Glyco_hydro_b"/>
</dbReference>
<dbReference type="Gene3D" id="2.60.40.10">
    <property type="entry name" value="Immunoglobulins"/>
    <property type="match status" value="1"/>
</dbReference>
<sequence>MEPSDGRSRVIIEGVEPRVEAGRFPVKRIIGDTVYVTAAIYGDGHDHVAAQVLYRNDTWHEWRSVRMKPLGNDLWAAHFTVDTIGNWQFHVQGWIDHFDTWAADLSKRLAAQTNNISYDKAQAESLEQGGSLQDKSDVLLAFLSGASLLERLATSSEGEDRSRLEEFSGSLRQLADQNSGRFENPVTEELTILASRYPDLRFAAQSNNYRIRVDRTKARFSTWYEFFPRSSGENGEHGTLRHATKLIPELASRGFDVIYLPPIHPIGHAFRKGKNNNVSAQPEDVGSPWAIGNHHGGHTAIAPELGGFADFDAMVSAAQDSDVEIAMDIAFQCSPDHPWVKEHPEWFSIRPDGSIQYAENPPKKYQDIYPLNFESSDWHGLWEELCNVFLFWAERGIRIFRVDNPHTKALPFWEWCIKKVQRTYPDALFLAEAFTRPHVMYGLAKRGFSQSYTYFSWRNTKAELTAYMTELTTPPVRDFFRPNLWPNTPDILPEVLQKGERPAFMQRAILAATLGANYGIYGPPFELMEHRPLREGSEEYLYSEKYQVRSWDREHINSLMPLLATLNDARHRHSALQQDDTLHFHDVDNPQILCFSKRSDEDIVLVVVNLDNSTAQSGWTRLDMEVMGLSRDESYQVHDILSGQTYAWTGPYNYVRLDPLIMPAHIFHLRGIGVHGSEANS</sequence>
<dbReference type="CDD" id="cd11344">
    <property type="entry name" value="AmyAc_GlgE_like"/>
    <property type="match status" value="1"/>
</dbReference>
<feature type="site" description="Transition state stabilizer" evidence="6">
    <location>
        <position position="490"/>
    </location>
</feature>
<reference evidence="8 9" key="1">
    <citation type="submission" date="2019-02" db="EMBL/GenBank/DDBJ databases">
        <title>Genomic Encyclopedia of Archaeal and Bacterial Type Strains, Phase II (KMG-II): from individual species to whole genera.</title>
        <authorList>
            <person name="Goeker M."/>
        </authorList>
    </citation>
    <scope>NUCLEOTIDE SEQUENCE [LARGE SCALE GENOMIC DNA]</scope>
    <source>
        <strain evidence="8 9">DSM 18101</strain>
    </source>
</reference>
<dbReference type="SMART" id="SM00642">
    <property type="entry name" value="Aamy"/>
    <property type="match status" value="1"/>
</dbReference>
<dbReference type="HAMAP" id="MF_02124">
    <property type="entry name" value="GlgE"/>
    <property type="match status" value="1"/>
</dbReference>
<comment type="similarity">
    <text evidence="6">Belongs to the glycosyl hydrolase 13 family. GlgE subfamily.</text>
</comment>
<evidence type="ECO:0000256" key="3">
    <source>
        <dbReference type="ARBA" id="ARBA00022679"/>
    </source>
</evidence>
<keyword evidence="4 6" id="KW-0119">Carbohydrate metabolism</keyword>
<dbReference type="InterPro" id="IPR021828">
    <property type="entry name" value="GlgE_dom_N/S"/>
</dbReference>
<keyword evidence="3 6" id="KW-0808">Transferase</keyword>
<feature type="active site" description="Proton donor" evidence="6">
    <location>
        <position position="432"/>
    </location>
</feature>
<dbReference type="OrthoDB" id="9805159at2"/>
<evidence type="ECO:0000313" key="9">
    <source>
        <dbReference type="Proteomes" id="UP000292958"/>
    </source>
</evidence>
<dbReference type="Gene3D" id="1.20.58.80">
    <property type="entry name" value="Phosphotransferase system, lactose/cellobiose-type IIA subunit"/>
    <property type="match status" value="1"/>
</dbReference>
<comment type="function">
    <text evidence="6">Maltosyltransferase that uses maltose 1-phosphate (M1P) as the sugar donor to elongate linear or branched alpha-(1-&gt;4)-glucans. Is involved in a branched alpha-glucan biosynthetic pathway from trehalose, together with TreS, Mak and GlgB.</text>
</comment>
<dbReference type="GO" id="GO:0030979">
    <property type="term" value="P:alpha-glucan biosynthetic process"/>
    <property type="evidence" value="ECO:0007669"/>
    <property type="project" value="UniProtKB-UniRule"/>
</dbReference>
<evidence type="ECO:0000313" key="8">
    <source>
        <dbReference type="EMBL" id="RZU38991.1"/>
    </source>
</evidence>
<feature type="binding site" evidence="6">
    <location>
        <position position="367"/>
    </location>
    <ligand>
        <name>alpha-maltose 1-phosphate</name>
        <dbReference type="ChEBI" id="CHEBI:63576"/>
    </ligand>
</feature>
<dbReference type="EC" id="2.4.99.16" evidence="6"/>
<feature type="domain" description="Glycosyl hydrolase family 13 catalytic" evidence="7">
    <location>
        <begin position="221"/>
        <end position="570"/>
    </location>
</feature>
<gene>
    <name evidence="6" type="primary">glgE</name>
    <name evidence="8" type="ORF">BDD14_0316</name>
</gene>